<dbReference type="Proteomes" id="UP000285744">
    <property type="component" value="Unassembled WGS sequence"/>
</dbReference>
<gene>
    <name evidence="1" type="ORF">D7I43_31800</name>
</gene>
<comment type="caution">
    <text evidence="1">The sequence shown here is derived from an EMBL/GenBank/DDBJ whole genome shotgun (WGS) entry which is preliminary data.</text>
</comment>
<organism evidence="1 2">
    <name type="scientific">Micromonospora globbae</name>
    <dbReference type="NCBI Taxonomy" id="1894969"/>
    <lineage>
        <taxon>Bacteria</taxon>
        <taxon>Bacillati</taxon>
        <taxon>Actinomycetota</taxon>
        <taxon>Actinomycetes</taxon>
        <taxon>Micromonosporales</taxon>
        <taxon>Micromonosporaceae</taxon>
        <taxon>Micromonospora</taxon>
    </lineage>
</organism>
<dbReference type="SUPFAM" id="SSF53187">
    <property type="entry name" value="Zn-dependent exopeptidases"/>
    <property type="match status" value="1"/>
</dbReference>
<sequence>MLRMMSSALLADLLGQVSTDRMTATVAALAGDGFAGRRVGSAGGAAARAWLVDQLASLGASLTTDAFPVRSVPQVYAAPAAMWGGDDTTASLAFSRQVAIHTASAQMSEVRRGPLGVAGREDPCRGTAWSAELGTADLAEVRTVCPSSAGD</sequence>
<proteinExistence type="predicted"/>
<evidence type="ECO:0000313" key="1">
    <source>
        <dbReference type="EMBL" id="RKF20848.1"/>
    </source>
</evidence>
<dbReference type="AlphaFoldDB" id="A0A420EJK4"/>
<protein>
    <submittedName>
        <fullName evidence="1">Uncharacterized protein</fullName>
    </submittedName>
</protein>
<dbReference type="Gene3D" id="3.40.630.10">
    <property type="entry name" value="Zn peptidases"/>
    <property type="match status" value="1"/>
</dbReference>
<reference evidence="1 2" key="1">
    <citation type="journal article" date="2018" name="Int. J. Syst. Evol. Microbiol.">
        <title>Micromonospora globbae sp. nov., an endophytic actinomycete isolated from roots of Globba winitii C. H. Wright.</title>
        <authorList>
            <person name="Kuncharoen N."/>
            <person name="Pittayakhajonwut P."/>
            <person name="Tanasupawat S."/>
        </authorList>
    </citation>
    <scope>NUCLEOTIDE SEQUENCE [LARGE SCALE GENOMIC DNA]</scope>
    <source>
        <strain evidence="1 2">WPS1-2</strain>
    </source>
</reference>
<evidence type="ECO:0000313" key="2">
    <source>
        <dbReference type="Proteomes" id="UP000285744"/>
    </source>
</evidence>
<accession>A0A420EJK4</accession>
<name>A0A420EJK4_9ACTN</name>
<dbReference type="EMBL" id="RAQQ01000058">
    <property type="protein sequence ID" value="RKF20848.1"/>
    <property type="molecule type" value="Genomic_DNA"/>
</dbReference>